<gene>
    <name evidence="1" type="ORF">UFOVP120_43</name>
</gene>
<evidence type="ECO:0000313" key="1">
    <source>
        <dbReference type="EMBL" id="CAB4130905.1"/>
    </source>
</evidence>
<dbReference type="EMBL" id="LR796242">
    <property type="protein sequence ID" value="CAB4130905.1"/>
    <property type="molecule type" value="Genomic_DNA"/>
</dbReference>
<name>A0A6J5LAA0_9CAUD</name>
<accession>A0A6J5LAA0</accession>
<protein>
    <submittedName>
        <fullName evidence="1">Uncharacterized protein</fullName>
    </submittedName>
</protein>
<sequence length="75" mass="8545">MTEASRVQKMLNEQNAWIDQLKSEVMRLNLELVGYKVRNTQLEAALLDLCDGWECCAVSRSMRAVAREALEGKDD</sequence>
<proteinExistence type="predicted"/>
<organism evidence="1">
    <name type="scientific">uncultured Caudovirales phage</name>
    <dbReference type="NCBI Taxonomy" id="2100421"/>
    <lineage>
        <taxon>Viruses</taxon>
        <taxon>Duplodnaviria</taxon>
        <taxon>Heunggongvirae</taxon>
        <taxon>Uroviricota</taxon>
        <taxon>Caudoviricetes</taxon>
        <taxon>Peduoviridae</taxon>
        <taxon>Maltschvirus</taxon>
        <taxon>Maltschvirus maltsch</taxon>
    </lineage>
</organism>
<reference evidence="1" key="1">
    <citation type="submission" date="2020-04" db="EMBL/GenBank/DDBJ databases">
        <authorList>
            <person name="Chiriac C."/>
            <person name="Salcher M."/>
            <person name="Ghai R."/>
            <person name="Kavagutti S V."/>
        </authorList>
    </citation>
    <scope>NUCLEOTIDE SEQUENCE</scope>
</reference>